<feature type="domain" description="Metallo-beta-lactamase" evidence="2">
    <location>
        <begin position="47"/>
        <end position="322"/>
    </location>
</feature>
<reference evidence="3 4" key="1">
    <citation type="journal article" date="2014" name="Int. J. Syst. Evol. Microbiol.">
        <title>Complete genome sequence of Corynebacterium casei LMG S-19264T (=DSM 44701T), isolated from a smear-ripened cheese.</title>
        <authorList>
            <consortium name="US DOE Joint Genome Institute (JGI-PGF)"/>
            <person name="Walter F."/>
            <person name="Albersmeier A."/>
            <person name="Kalinowski J."/>
            <person name="Ruckert C."/>
        </authorList>
    </citation>
    <scope>NUCLEOTIDE SEQUENCE [LARGE SCALE GENOMIC DNA]</scope>
    <source>
        <strain evidence="3 4">NBRC 110095</strain>
    </source>
</reference>
<accession>A0AA37T7I3</accession>
<dbReference type="Proteomes" id="UP001156870">
    <property type="component" value="Unassembled WGS sequence"/>
</dbReference>
<feature type="compositionally biased region" description="Basic and acidic residues" evidence="1">
    <location>
        <begin position="196"/>
        <end position="217"/>
    </location>
</feature>
<dbReference type="PANTHER" id="PTHR46018">
    <property type="entry name" value="ZINC PHOSPHODIESTERASE ELAC PROTEIN 1"/>
    <property type="match status" value="1"/>
</dbReference>
<feature type="compositionally biased region" description="Polar residues" evidence="1">
    <location>
        <begin position="218"/>
        <end position="230"/>
    </location>
</feature>
<dbReference type="SMART" id="SM00849">
    <property type="entry name" value="Lactamase_B"/>
    <property type="match status" value="1"/>
</dbReference>
<feature type="region of interest" description="Disordered" evidence="1">
    <location>
        <begin position="147"/>
        <end position="177"/>
    </location>
</feature>
<dbReference type="Gene3D" id="3.60.15.10">
    <property type="entry name" value="Ribonuclease Z/Hydroxyacylglutathione hydrolase-like"/>
    <property type="match status" value="1"/>
</dbReference>
<evidence type="ECO:0000256" key="1">
    <source>
        <dbReference type="SAM" id="MobiDB-lite"/>
    </source>
</evidence>
<dbReference type="AlphaFoldDB" id="A0AA37T7I3"/>
<dbReference type="EMBL" id="BSPD01000039">
    <property type="protein sequence ID" value="GLS26072.1"/>
    <property type="molecule type" value="Genomic_DNA"/>
</dbReference>
<proteinExistence type="predicted"/>
<protein>
    <recommendedName>
        <fullName evidence="2">Metallo-beta-lactamase domain-containing protein</fullName>
    </recommendedName>
</protein>
<evidence type="ECO:0000259" key="2">
    <source>
        <dbReference type="SMART" id="SM00849"/>
    </source>
</evidence>
<evidence type="ECO:0000313" key="4">
    <source>
        <dbReference type="Proteomes" id="UP001156870"/>
    </source>
</evidence>
<name>A0AA37T7I3_9GAMM</name>
<dbReference type="Pfam" id="PF00753">
    <property type="entry name" value="Lactamase_B"/>
    <property type="match status" value="1"/>
</dbReference>
<dbReference type="Pfam" id="PF12706">
    <property type="entry name" value="Lactamase_B_2"/>
    <property type="match status" value="1"/>
</dbReference>
<keyword evidence="4" id="KW-1185">Reference proteome</keyword>
<dbReference type="InterPro" id="IPR001279">
    <property type="entry name" value="Metallo-B-lactamas"/>
</dbReference>
<dbReference type="RefSeq" id="WP_232592972.1">
    <property type="nucleotide sequence ID" value="NZ_BSPD01000039.1"/>
</dbReference>
<dbReference type="InterPro" id="IPR036866">
    <property type="entry name" value="RibonucZ/Hydroxyglut_hydro"/>
</dbReference>
<comment type="caution">
    <text evidence="3">The sequence shown here is derived from an EMBL/GenBank/DDBJ whole genome shotgun (WGS) entry which is preliminary data.</text>
</comment>
<feature type="compositionally biased region" description="Polar residues" evidence="1">
    <location>
        <begin position="149"/>
        <end position="168"/>
    </location>
</feature>
<feature type="region of interest" description="Disordered" evidence="1">
    <location>
        <begin position="189"/>
        <end position="230"/>
    </location>
</feature>
<dbReference type="GO" id="GO:0042781">
    <property type="term" value="F:3'-tRNA processing endoribonuclease activity"/>
    <property type="evidence" value="ECO:0007669"/>
    <property type="project" value="TreeGrafter"/>
</dbReference>
<dbReference type="PANTHER" id="PTHR46018:SF2">
    <property type="entry name" value="ZINC PHOSPHODIESTERASE ELAC PROTEIN 1"/>
    <property type="match status" value="1"/>
</dbReference>
<sequence>MSSTWTTLYAESVELKHNITPSISCDDTSFAIQILGAGGPELEDQHHSSSYLIWHNQKARVLIDAGSGSSTQFNLAKATFSDLTAIALTHLHVDHSSDLPAYAKGAHFTRRRTRLPLYGPAGNDRMPATTEFLQRLFGEKGAYPYLSDTLPNTMRSSRTPSKLTGQESKSNRKNGFYFDPVDVPLDGKIHTYTPMYKDDDRQRNDRQRDKESNKQHGENTANRTSSQDNGRSIQLSAISTHHGPIPAVGWRVDINGCSIIVTGDSTNQWQHLTTLSADADLLVAHVAIPENAHPVAATLHMRPSQIGQLAHAAGAKRLLLSHFMRRTLPPNQTKAQILAAIRQHYSGPICFGQELKRYYPAKPPHTL</sequence>
<gene>
    <name evidence="3" type="ORF">GCM10007877_17870</name>
</gene>
<evidence type="ECO:0000313" key="3">
    <source>
        <dbReference type="EMBL" id="GLS26072.1"/>
    </source>
</evidence>
<organism evidence="3 4">
    <name type="scientific">Marinibactrum halimedae</name>
    <dbReference type="NCBI Taxonomy" id="1444977"/>
    <lineage>
        <taxon>Bacteria</taxon>
        <taxon>Pseudomonadati</taxon>
        <taxon>Pseudomonadota</taxon>
        <taxon>Gammaproteobacteria</taxon>
        <taxon>Cellvibrionales</taxon>
        <taxon>Cellvibrionaceae</taxon>
        <taxon>Marinibactrum</taxon>
    </lineage>
</organism>
<dbReference type="SUPFAM" id="SSF56281">
    <property type="entry name" value="Metallo-hydrolase/oxidoreductase"/>
    <property type="match status" value="1"/>
</dbReference>